<evidence type="ECO:0000313" key="2">
    <source>
        <dbReference type="Proteomes" id="UP000092578"/>
    </source>
</evidence>
<reference evidence="2" key="1">
    <citation type="submission" date="2016-05" db="EMBL/GenBank/DDBJ databases">
        <authorList>
            <person name="Liu B."/>
            <person name="Wang J."/>
            <person name="Zhu Y."/>
            <person name="Liu G."/>
            <person name="Chen Q."/>
            <person name="Chen Z."/>
            <person name="Lan J."/>
            <person name="Che J."/>
            <person name="Ge C."/>
            <person name="Shi H."/>
            <person name="Pan Z."/>
            <person name="Liu X."/>
        </authorList>
    </citation>
    <scope>NUCLEOTIDE SEQUENCE [LARGE SCALE GENOMIC DNA]</scope>
    <source>
        <strain evidence="2">FJAT-27215</strain>
    </source>
</reference>
<dbReference type="EMBL" id="MAYT01000027">
    <property type="protein sequence ID" value="OCA85134.1"/>
    <property type="molecule type" value="Genomic_DNA"/>
</dbReference>
<accession>A0A1B9AMI6</accession>
<comment type="caution">
    <text evidence="1">The sequence shown here is derived from an EMBL/GenBank/DDBJ whole genome shotgun (WGS) entry which is preliminary data.</text>
</comment>
<dbReference type="AlphaFoldDB" id="A0A1B9AMI6"/>
<evidence type="ECO:0000313" key="1">
    <source>
        <dbReference type="EMBL" id="OCA85134.1"/>
    </source>
</evidence>
<protein>
    <submittedName>
        <fullName evidence="1">Uncharacterized protein</fullName>
    </submittedName>
</protein>
<organism evidence="1 2">
    <name type="scientific">Pseudobacillus wudalianchiensis</name>
    <dbReference type="NCBI Taxonomy" id="1743143"/>
    <lineage>
        <taxon>Bacteria</taxon>
        <taxon>Bacillati</taxon>
        <taxon>Bacillota</taxon>
        <taxon>Bacilli</taxon>
        <taxon>Bacillales</taxon>
        <taxon>Bacillaceae</taxon>
        <taxon>Pseudobacillus</taxon>
    </lineage>
</organism>
<sequence>MNNETYLDFCFIRPEQGEFKQEVDRLLAELFSGKRLKWYLEEKKQDGLEVVVAEVKGMSNWSSEEELVLHLEDEADERFWNYIQGYQFYIYPFTKGCGSCGTH</sequence>
<gene>
    <name evidence="1" type="ORF">A8F95_10650</name>
</gene>
<name>A0A1B9AMI6_9BACI</name>
<dbReference type="Proteomes" id="UP000092578">
    <property type="component" value="Unassembled WGS sequence"/>
</dbReference>
<proteinExistence type="predicted"/>
<keyword evidence="2" id="KW-1185">Reference proteome</keyword>
<dbReference type="RefSeq" id="WP_065411101.1">
    <property type="nucleotide sequence ID" value="NZ_MAYT01000027.1"/>
</dbReference>